<feature type="compositionally biased region" description="Low complexity" evidence="1">
    <location>
        <begin position="108"/>
        <end position="145"/>
    </location>
</feature>
<proteinExistence type="predicted"/>
<comment type="caution">
    <text evidence="4">The sequence shown here is derived from an EMBL/GenBank/DDBJ whole genome shotgun (WGS) entry which is preliminary data.</text>
</comment>
<evidence type="ECO:0000256" key="2">
    <source>
        <dbReference type="SAM" id="Phobius"/>
    </source>
</evidence>
<keyword evidence="5" id="KW-1185">Reference proteome</keyword>
<evidence type="ECO:0000256" key="1">
    <source>
        <dbReference type="SAM" id="MobiDB-lite"/>
    </source>
</evidence>
<accession>A0ABX1A0Y7</accession>
<protein>
    <submittedName>
        <fullName evidence="4">DUF4232 domain-containing protein</fullName>
    </submittedName>
</protein>
<evidence type="ECO:0000313" key="5">
    <source>
        <dbReference type="Proteomes" id="UP000734511"/>
    </source>
</evidence>
<feature type="compositionally biased region" description="Polar residues" evidence="1">
    <location>
        <begin position="83"/>
        <end position="93"/>
    </location>
</feature>
<feature type="region of interest" description="Disordered" evidence="1">
    <location>
        <begin position="78"/>
        <end position="151"/>
    </location>
</feature>
<dbReference type="RefSeq" id="WP_167986121.1">
    <property type="nucleotide sequence ID" value="NZ_JAATEJ010000028.1"/>
</dbReference>
<dbReference type="Proteomes" id="UP000734511">
    <property type="component" value="Unassembled WGS sequence"/>
</dbReference>
<evidence type="ECO:0000313" key="4">
    <source>
        <dbReference type="EMBL" id="NJP47288.1"/>
    </source>
</evidence>
<dbReference type="InterPro" id="IPR025326">
    <property type="entry name" value="DUF4232"/>
</dbReference>
<reference evidence="4 5" key="1">
    <citation type="submission" date="2020-03" db="EMBL/GenBank/DDBJ databases">
        <title>WGS of actinomycetes isolated from Thailand.</title>
        <authorList>
            <person name="Thawai C."/>
        </authorList>
    </citation>
    <scope>NUCLEOTIDE SEQUENCE [LARGE SCALE GENOMIC DNA]</scope>
    <source>
        <strain evidence="4 5">PRB2-1</strain>
    </source>
</reference>
<organism evidence="4 5">
    <name type="scientific">Actinacidiphila epipremni</name>
    <dbReference type="NCBI Taxonomy" id="2053013"/>
    <lineage>
        <taxon>Bacteria</taxon>
        <taxon>Bacillati</taxon>
        <taxon>Actinomycetota</taxon>
        <taxon>Actinomycetes</taxon>
        <taxon>Kitasatosporales</taxon>
        <taxon>Streptomycetaceae</taxon>
        <taxon>Actinacidiphila</taxon>
    </lineage>
</organism>
<dbReference type="EMBL" id="JAATEJ010000028">
    <property type="protein sequence ID" value="NJP47288.1"/>
    <property type="molecule type" value="Genomic_DNA"/>
</dbReference>
<keyword evidence="2" id="KW-0812">Transmembrane</keyword>
<feature type="domain" description="DUF4232" evidence="3">
    <location>
        <begin position="154"/>
        <end position="276"/>
    </location>
</feature>
<evidence type="ECO:0000259" key="3">
    <source>
        <dbReference type="Pfam" id="PF14016"/>
    </source>
</evidence>
<feature type="region of interest" description="Disordered" evidence="1">
    <location>
        <begin position="1"/>
        <end position="37"/>
    </location>
</feature>
<keyword evidence="2" id="KW-1133">Transmembrane helix</keyword>
<sequence>MTGFPDLTGGDPEVPGPDEPLLRQPPGYLPPPPGAFGHIRRRAARRRRLRTAGGGLAAAAVLSGSLYLVGALGPRGGHDTVSPPATNSLTSPAPRTVTPMPPGPTSPAAPSATPSARRGGDTPSPGASTGPATTTGTPAPDDGTATRGGSTPMCAASQLTAALGGSDAGAGNLYRYLLLTNHGSTACHLTGYPGVSLLDAGGKRIGTPADRQAMGYSQVVLGPGQTASDTIHTANRMGTCWAASAKVRIYPPGSKQWLDVPGEVTICSDLFTITPLTAGRTGNPPG</sequence>
<name>A0ABX1A0Y7_9ACTN</name>
<feature type="transmembrane region" description="Helical" evidence="2">
    <location>
        <begin position="49"/>
        <end position="69"/>
    </location>
</feature>
<gene>
    <name evidence="4" type="ORF">HCN08_28370</name>
</gene>
<keyword evidence="2" id="KW-0472">Membrane</keyword>
<dbReference type="Pfam" id="PF14016">
    <property type="entry name" value="DUF4232"/>
    <property type="match status" value="1"/>
</dbReference>